<protein>
    <submittedName>
        <fullName evidence="1">Uncharacterized protein</fullName>
    </submittedName>
</protein>
<evidence type="ECO:0000313" key="2">
    <source>
        <dbReference type="Proteomes" id="UP000320212"/>
    </source>
</evidence>
<dbReference type="RefSeq" id="WP_144859928.1">
    <property type="nucleotide sequence ID" value="NZ_VMTR01000328.1"/>
</dbReference>
<dbReference type="Proteomes" id="UP000320212">
    <property type="component" value="Unassembled WGS sequence"/>
</dbReference>
<dbReference type="EMBL" id="VMTR01000328">
    <property type="protein sequence ID" value="TVT87731.1"/>
    <property type="molecule type" value="Genomic_DNA"/>
</dbReference>
<reference evidence="1 2" key="1">
    <citation type="submission" date="2019-07" db="EMBL/GenBank/DDBJ databases">
        <title>Draft genome sequence of Haloferax volcanii SS0101, isolated from salt farm in Samut Sakhon, Thailand.</title>
        <authorList>
            <person name="Wanthongcharoen S."/>
            <person name="Yamprayoonswat W."/>
            <person name="Ruangsuj P."/>
            <person name="Thongpramul N."/>
            <person name="Jumpathong W."/>
            <person name="Sittihan S."/>
            <person name="Kanjanavas P."/>
            <person name="Yasawong M."/>
        </authorList>
    </citation>
    <scope>NUCLEOTIDE SEQUENCE [LARGE SCALE GENOMIC DNA]</scope>
    <source>
        <strain evidence="1 2">SS0101</strain>
    </source>
</reference>
<name>A0A558FQE8_HALVO</name>
<organism evidence="1 2">
    <name type="scientific">Haloferax volcanii</name>
    <name type="common">Halobacterium volcanii</name>
    <dbReference type="NCBI Taxonomy" id="2246"/>
    <lineage>
        <taxon>Archaea</taxon>
        <taxon>Methanobacteriati</taxon>
        <taxon>Methanobacteriota</taxon>
        <taxon>Stenosarchaea group</taxon>
        <taxon>Halobacteria</taxon>
        <taxon>Halobacteriales</taxon>
        <taxon>Haloferacaceae</taxon>
        <taxon>Haloferax</taxon>
    </lineage>
</organism>
<gene>
    <name evidence="1" type="ORF">FQA18_19280</name>
</gene>
<comment type="caution">
    <text evidence="1">The sequence shown here is derived from an EMBL/GenBank/DDBJ whole genome shotgun (WGS) entry which is preliminary data.</text>
</comment>
<proteinExistence type="predicted"/>
<dbReference type="AlphaFoldDB" id="A0A558FQE8"/>
<sequence length="86" mass="9338">MENEEYSKGGTKQPATVPIAFGGVLLTIILDQENNNTVIKQEENVEESVTFSGTFNPNTPTIVHGESNGNGHTVRLVWGREGVLEP</sequence>
<accession>A0A558FQE8</accession>
<evidence type="ECO:0000313" key="1">
    <source>
        <dbReference type="EMBL" id="TVT87731.1"/>
    </source>
</evidence>